<dbReference type="Gene3D" id="1.10.10.10">
    <property type="entry name" value="Winged helix-like DNA-binding domain superfamily/Winged helix DNA-binding domain"/>
    <property type="match status" value="1"/>
</dbReference>
<proteinExistence type="inferred from homology"/>
<organism evidence="6 7">
    <name type="scientific">Jannaschia helgolandensis</name>
    <dbReference type="NCBI Taxonomy" id="188906"/>
    <lineage>
        <taxon>Bacteria</taxon>
        <taxon>Pseudomonadati</taxon>
        <taxon>Pseudomonadota</taxon>
        <taxon>Alphaproteobacteria</taxon>
        <taxon>Rhodobacterales</taxon>
        <taxon>Roseobacteraceae</taxon>
        <taxon>Jannaschia</taxon>
    </lineage>
</organism>
<dbReference type="InterPro" id="IPR005119">
    <property type="entry name" value="LysR_subst-bd"/>
</dbReference>
<dbReference type="PANTHER" id="PTHR30579">
    <property type="entry name" value="TRANSCRIPTIONAL REGULATOR"/>
    <property type="match status" value="1"/>
</dbReference>
<dbReference type="SUPFAM" id="SSF53850">
    <property type="entry name" value="Periplasmic binding protein-like II"/>
    <property type="match status" value="1"/>
</dbReference>
<dbReference type="AlphaFoldDB" id="A0A1H7MTJ0"/>
<evidence type="ECO:0000256" key="1">
    <source>
        <dbReference type="ARBA" id="ARBA00009437"/>
    </source>
</evidence>
<keyword evidence="3" id="KW-0238">DNA-binding</keyword>
<dbReference type="RefSeq" id="WP_092762695.1">
    <property type="nucleotide sequence ID" value="NZ_FNZQ01000003.1"/>
</dbReference>
<dbReference type="Pfam" id="PF03466">
    <property type="entry name" value="LysR_substrate"/>
    <property type="match status" value="1"/>
</dbReference>
<evidence type="ECO:0000313" key="6">
    <source>
        <dbReference type="EMBL" id="SEL14523.1"/>
    </source>
</evidence>
<keyword evidence="4" id="KW-0804">Transcription</keyword>
<evidence type="ECO:0000259" key="5">
    <source>
        <dbReference type="PROSITE" id="PS50931"/>
    </source>
</evidence>
<sequence length="305" mass="32404">MDWDDLRIFLGVARGGSLAEAAKGLRLDPATLSRRIARLEVGAGTALFLKSPRGYALTGAGHRLLPHAEGMEARARAGVAALSGDDRLRGRIRIGAPDGIANHVLPAVLCAMRAAHPELGLDLVALPRVFDLGRREADLAITVSAPRAGRLRVRRLCDYRLSLAAHRDYLAASSPISTRADLKDHAIVGYIPDMIFDADLDYLGEVGAGPPGLASNSAAVQLGLIRAGGGVGVVHDFMLATAPDLRRVLPDDLHLTRAFHLSRHTDAGGPLIDRAAELLADGVRAEVARLETLSHPAQEQALRES</sequence>
<keyword evidence="2" id="KW-0805">Transcription regulation</keyword>
<dbReference type="PANTHER" id="PTHR30579:SF3">
    <property type="entry name" value="TRANSCRIPTIONAL REGULATORY PROTEIN"/>
    <property type="match status" value="1"/>
</dbReference>
<dbReference type="GO" id="GO:0003677">
    <property type="term" value="F:DNA binding"/>
    <property type="evidence" value="ECO:0007669"/>
    <property type="project" value="UniProtKB-KW"/>
</dbReference>
<protein>
    <submittedName>
        <fullName evidence="6">Transcriptional regulator, LysR family</fullName>
    </submittedName>
</protein>
<dbReference type="Proteomes" id="UP000199283">
    <property type="component" value="Unassembled WGS sequence"/>
</dbReference>
<dbReference type="EMBL" id="FNZQ01000003">
    <property type="protein sequence ID" value="SEL14523.1"/>
    <property type="molecule type" value="Genomic_DNA"/>
</dbReference>
<reference evidence="6 7" key="1">
    <citation type="submission" date="2016-10" db="EMBL/GenBank/DDBJ databases">
        <authorList>
            <person name="de Groot N.N."/>
        </authorList>
    </citation>
    <scope>NUCLEOTIDE SEQUENCE [LARGE SCALE GENOMIC DNA]</scope>
    <source>
        <strain evidence="6 7">DSM 14858</strain>
    </source>
</reference>
<evidence type="ECO:0000256" key="2">
    <source>
        <dbReference type="ARBA" id="ARBA00023015"/>
    </source>
</evidence>
<dbReference type="InterPro" id="IPR000847">
    <property type="entry name" value="LysR_HTH_N"/>
</dbReference>
<dbReference type="InterPro" id="IPR036390">
    <property type="entry name" value="WH_DNA-bd_sf"/>
</dbReference>
<name>A0A1H7MTJ0_9RHOB</name>
<evidence type="ECO:0000313" key="7">
    <source>
        <dbReference type="Proteomes" id="UP000199283"/>
    </source>
</evidence>
<dbReference type="OrthoDB" id="7624726at2"/>
<evidence type="ECO:0000256" key="4">
    <source>
        <dbReference type="ARBA" id="ARBA00023163"/>
    </source>
</evidence>
<dbReference type="Gene3D" id="3.40.190.290">
    <property type="match status" value="1"/>
</dbReference>
<comment type="similarity">
    <text evidence="1">Belongs to the LysR transcriptional regulatory family.</text>
</comment>
<dbReference type="PROSITE" id="PS50931">
    <property type="entry name" value="HTH_LYSR"/>
    <property type="match status" value="1"/>
</dbReference>
<dbReference type="InterPro" id="IPR050176">
    <property type="entry name" value="LTTR"/>
</dbReference>
<dbReference type="Pfam" id="PF00126">
    <property type="entry name" value="HTH_1"/>
    <property type="match status" value="1"/>
</dbReference>
<evidence type="ECO:0000256" key="3">
    <source>
        <dbReference type="ARBA" id="ARBA00023125"/>
    </source>
</evidence>
<dbReference type="STRING" id="188906.SAMN04488526_2058"/>
<dbReference type="SUPFAM" id="SSF46785">
    <property type="entry name" value="Winged helix' DNA-binding domain"/>
    <property type="match status" value="1"/>
</dbReference>
<dbReference type="InterPro" id="IPR036388">
    <property type="entry name" value="WH-like_DNA-bd_sf"/>
</dbReference>
<keyword evidence="7" id="KW-1185">Reference proteome</keyword>
<accession>A0A1H7MTJ0</accession>
<gene>
    <name evidence="6" type="ORF">SAMN04488526_2058</name>
</gene>
<feature type="domain" description="HTH lysR-type" evidence="5">
    <location>
        <begin position="1"/>
        <end position="58"/>
    </location>
</feature>
<dbReference type="GO" id="GO:0003700">
    <property type="term" value="F:DNA-binding transcription factor activity"/>
    <property type="evidence" value="ECO:0007669"/>
    <property type="project" value="InterPro"/>
</dbReference>